<dbReference type="AlphaFoldDB" id="A0AAV5RWS7"/>
<sequence>MSGCNCPISDIMREYTTILNELLDNEKDIEASMKQELEEFSAELRCVMQRRLDERRTKRQGELMESSASQRDYDDNHALSNVLATPIKQVIHKQQLGKDKHYSDTPGEPFICGRSLMDPQTPVSYLRSPVELVSSLHKPVIFSKQNSLENPILPSNVLFDNTSVTGELLESPLSLRSRHSIGLENGLGDRIYAHYYESDISLESADAVNKNSTVLLTPVRNQPVGLATPNIA</sequence>
<keyword evidence="2" id="KW-1185">Reference proteome</keyword>
<dbReference type="EMBL" id="BTGD01000003">
    <property type="protein sequence ID" value="GMM54994.1"/>
    <property type="molecule type" value="Genomic_DNA"/>
</dbReference>
<protein>
    <submittedName>
        <fullName evidence="1">Uncharacterized protein</fullName>
    </submittedName>
</protein>
<name>A0AAV5RWS7_MAUHU</name>
<accession>A0AAV5RWS7</accession>
<proteinExistence type="predicted"/>
<organism evidence="1 2">
    <name type="scientific">Maudiozyma humilis</name>
    <name type="common">Sour dough yeast</name>
    <name type="synonym">Kazachstania humilis</name>
    <dbReference type="NCBI Taxonomy" id="51915"/>
    <lineage>
        <taxon>Eukaryota</taxon>
        <taxon>Fungi</taxon>
        <taxon>Dikarya</taxon>
        <taxon>Ascomycota</taxon>
        <taxon>Saccharomycotina</taxon>
        <taxon>Saccharomycetes</taxon>
        <taxon>Saccharomycetales</taxon>
        <taxon>Saccharomycetaceae</taxon>
        <taxon>Maudiozyma</taxon>
    </lineage>
</organism>
<evidence type="ECO:0000313" key="2">
    <source>
        <dbReference type="Proteomes" id="UP001377567"/>
    </source>
</evidence>
<dbReference type="Proteomes" id="UP001377567">
    <property type="component" value="Unassembled WGS sequence"/>
</dbReference>
<reference evidence="1 2" key="1">
    <citation type="journal article" date="2023" name="Elife">
        <title>Identification of key yeast species and microbe-microbe interactions impacting larval growth of Drosophila in the wild.</title>
        <authorList>
            <person name="Mure A."/>
            <person name="Sugiura Y."/>
            <person name="Maeda R."/>
            <person name="Honda K."/>
            <person name="Sakurai N."/>
            <person name="Takahashi Y."/>
            <person name="Watada M."/>
            <person name="Katoh T."/>
            <person name="Gotoh A."/>
            <person name="Gotoh Y."/>
            <person name="Taniguchi I."/>
            <person name="Nakamura K."/>
            <person name="Hayashi T."/>
            <person name="Katayama T."/>
            <person name="Uemura T."/>
            <person name="Hattori Y."/>
        </authorList>
    </citation>
    <scope>NUCLEOTIDE SEQUENCE [LARGE SCALE GENOMIC DNA]</scope>
    <source>
        <strain evidence="1 2">KH-74</strain>
    </source>
</reference>
<comment type="caution">
    <text evidence="1">The sequence shown here is derived from an EMBL/GenBank/DDBJ whole genome shotgun (WGS) entry which is preliminary data.</text>
</comment>
<gene>
    <name evidence="1" type="ORF">DAKH74_016100</name>
</gene>
<evidence type="ECO:0000313" key="1">
    <source>
        <dbReference type="EMBL" id="GMM54994.1"/>
    </source>
</evidence>